<gene>
    <name evidence="1" type="ORF">JX265_001562</name>
</gene>
<sequence length="83" mass="9139">MTQLRTTATAFATSTEGEPPLVTQIIALLKGMFWGKSNSERGISVPEEEETVPKKYVHVPTHAASSFLRTATPKHMKKANEIL</sequence>
<dbReference type="AlphaFoldDB" id="A0A9P9WVU4"/>
<proteinExistence type="predicted"/>
<comment type="caution">
    <text evidence="1">The sequence shown here is derived from an EMBL/GenBank/DDBJ whole genome shotgun (WGS) entry which is preliminary data.</text>
</comment>
<name>A0A9P9WVU4_9PEZI</name>
<dbReference type="Proteomes" id="UP000829685">
    <property type="component" value="Unassembled WGS sequence"/>
</dbReference>
<evidence type="ECO:0000313" key="1">
    <source>
        <dbReference type="EMBL" id="KAI1879941.1"/>
    </source>
</evidence>
<accession>A0A9P9WVU4</accession>
<dbReference type="OrthoDB" id="4587286at2759"/>
<organism evidence="1 2">
    <name type="scientific">Neoarthrinium moseri</name>
    <dbReference type="NCBI Taxonomy" id="1658444"/>
    <lineage>
        <taxon>Eukaryota</taxon>
        <taxon>Fungi</taxon>
        <taxon>Dikarya</taxon>
        <taxon>Ascomycota</taxon>
        <taxon>Pezizomycotina</taxon>
        <taxon>Sordariomycetes</taxon>
        <taxon>Xylariomycetidae</taxon>
        <taxon>Amphisphaeriales</taxon>
        <taxon>Apiosporaceae</taxon>
        <taxon>Neoarthrinium</taxon>
    </lineage>
</organism>
<dbReference type="EMBL" id="JAFIMR010000003">
    <property type="protein sequence ID" value="KAI1879941.1"/>
    <property type="molecule type" value="Genomic_DNA"/>
</dbReference>
<reference evidence="1" key="1">
    <citation type="submission" date="2021-03" db="EMBL/GenBank/DDBJ databases">
        <title>Revisited historic fungal species revealed as producer of novel bioactive compounds through whole genome sequencing and comparative genomics.</title>
        <authorList>
            <person name="Vignolle G.A."/>
            <person name="Hochenegger N."/>
            <person name="Mach R.L."/>
            <person name="Mach-Aigner A.R."/>
            <person name="Javad Rahimi M."/>
            <person name="Salim K.A."/>
            <person name="Chan C.M."/>
            <person name="Lim L.B.L."/>
            <person name="Cai F."/>
            <person name="Druzhinina I.S."/>
            <person name="U'Ren J.M."/>
            <person name="Derntl C."/>
        </authorList>
    </citation>
    <scope>NUCLEOTIDE SEQUENCE</scope>
    <source>
        <strain evidence="1">TUCIM 5799</strain>
    </source>
</reference>
<evidence type="ECO:0000313" key="2">
    <source>
        <dbReference type="Proteomes" id="UP000829685"/>
    </source>
</evidence>
<protein>
    <submittedName>
        <fullName evidence="1">Uncharacterized protein</fullName>
    </submittedName>
</protein>
<keyword evidence="2" id="KW-1185">Reference proteome</keyword>